<organism evidence="2 3">
    <name type="scientific">Coffea arabica</name>
    <name type="common">Arabian coffee</name>
    <dbReference type="NCBI Taxonomy" id="13443"/>
    <lineage>
        <taxon>Eukaryota</taxon>
        <taxon>Viridiplantae</taxon>
        <taxon>Streptophyta</taxon>
        <taxon>Embryophyta</taxon>
        <taxon>Tracheophyta</taxon>
        <taxon>Spermatophyta</taxon>
        <taxon>Magnoliopsida</taxon>
        <taxon>eudicotyledons</taxon>
        <taxon>Gunneridae</taxon>
        <taxon>Pentapetalae</taxon>
        <taxon>asterids</taxon>
        <taxon>lamiids</taxon>
        <taxon>Gentianales</taxon>
        <taxon>Rubiaceae</taxon>
        <taxon>Ixoroideae</taxon>
        <taxon>Gardenieae complex</taxon>
        <taxon>Bertiereae - Coffeeae clade</taxon>
        <taxon>Coffeeae</taxon>
        <taxon>Coffea</taxon>
    </lineage>
</organism>
<keyword evidence="2" id="KW-1185">Reference proteome</keyword>
<dbReference type="Pfam" id="PF00646">
    <property type="entry name" value="F-box"/>
    <property type="match status" value="1"/>
</dbReference>
<feature type="domain" description="F-box" evidence="1">
    <location>
        <begin position="29"/>
        <end position="74"/>
    </location>
</feature>
<reference evidence="2" key="1">
    <citation type="journal article" date="2025" name="Foods">
        <title>Unveiling the Microbial Signatures of Arabica Coffee Cherries: Insights into Ripeness Specific Diversity, Functional Traits, and Implications for Quality and Safety.</title>
        <authorList>
            <consortium name="RefSeq"/>
            <person name="Tenea G.N."/>
            <person name="Cifuentes V."/>
            <person name="Reyes P."/>
            <person name="Cevallos-Vallejos M."/>
        </authorList>
    </citation>
    <scope>NUCLEOTIDE SEQUENCE [LARGE SCALE GENOMIC DNA]</scope>
</reference>
<evidence type="ECO:0000259" key="1">
    <source>
        <dbReference type="PROSITE" id="PS50181"/>
    </source>
</evidence>
<dbReference type="OrthoDB" id="610337at2759"/>
<dbReference type="PANTHER" id="PTHR31672:SF13">
    <property type="entry name" value="F-BOX PROTEIN CPR30-LIKE"/>
    <property type="match status" value="1"/>
</dbReference>
<dbReference type="Gene3D" id="1.20.1280.50">
    <property type="match status" value="1"/>
</dbReference>
<dbReference type="PROSITE" id="PS50181">
    <property type="entry name" value="FBOX"/>
    <property type="match status" value="1"/>
</dbReference>
<gene>
    <name evidence="3" type="primary">LOC113723216</name>
</gene>
<dbReference type="CDD" id="cd22157">
    <property type="entry name" value="F-box_AtFBW1-like"/>
    <property type="match status" value="1"/>
</dbReference>
<dbReference type="RefSeq" id="XP_027102193.1">
    <property type="nucleotide sequence ID" value="XM_027246392.2"/>
</dbReference>
<dbReference type="InterPro" id="IPR006527">
    <property type="entry name" value="F-box-assoc_dom_typ1"/>
</dbReference>
<proteinExistence type="predicted"/>
<dbReference type="InterPro" id="IPR050796">
    <property type="entry name" value="SCF_F-box_component"/>
</dbReference>
<dbReference type="SUPFAM" id="SSF81383">
    <property type="entry name" value="F-box domain"/>
    <property type="match status" value="1"/>
</dbReference>
<dbReference type="NCBIfam" id="TIGR01640">
    <property type="entry name" value="F_box_assoc_1"/>
    <property type="match status" value="1"/>
</dbReference>
<dbReference type="GeneID" id="113723216"/>
<dbReference type="SMART" id="SM00256">
    <property type="entry name" value="FBOX"/>
    <property type="match status" value="1"/>
</dbReference>
<dbReference type="InterPro" id="IPR001810">
    <property type="entry name" value="F-box_dom"/>
</dbReference>
<accession>A0A6P6VGS7</accession>
<sequence length="487" mass="56637">MDLKRRRNSVKVEIEKGIKGADDQSRTFSASIMDIPEHIFIDILLRLPLKGILVCKCTCKAWRRLILSPHFARIHYARSQTSLLIRNLDSSCVPRTLYLIDPSEMDLKSCLGCDKELHLSLDVKLRIPLRNPLTALQMDAVKKKRRVRLKLTDQKFRIVNSYNGFLCLSEPSANEPVAVCNPVTGEYVEIPEGDKAYENFVDCGFGFCRNTNLYKVIRIFDTGIKRLIDCPIAQREMYSSRMAEIHTLGTQSWENVGYAPSYYGKLTSPTYLNGNLHWLQEGWDSSTIILSFDFNQECFKNFPPPMFEMLNFEFALCDVRHMSMGVLRGDLFLCHASHNSINFWVMEKYGVQDSWTKLAKIRKSAWEHNYMYHPINYLRCGSLLIFHYPKNMLIHYDLKSKERSYFKVYGTRSKCEAVSLIPSFFSFKEAVQENIRVFNIRSLCARIKLQGENKALYVREEDKANIPSDSSTYWSGDDYDSEDWPWY</sequence>
<reference evidence="3" key="2">
    <citation type="submission" date="2025-08" db="UniProtKB">
        <authorList>
            <consortium name="RefSeq"/>
        </authorList>
    </citation>
    <scope>IDENTIFICATION</scope>
    <source>
        <tissue evidence="3">Leaves</tissue>
    </source>
</reference>
<name>A0A6P6VGS7_COFAR</name>
<dbReference type="Proteomes" id="UP001652660">
    <property type="component" value="Chromosome 2c"/>
</dbReference>
<dbReference type="AlphaFoldDB" id="A0A6P6VGS7"/>
<evidence type="ECO:0000313" key="3">
    <source>
        <dbReference type="RefSeq" id="XP_027102193.1"/>
    </source>
</evidence>
<dbReference type="InterPro" id="IPR036047">
    <property type="entry name" value="F-box-like_dom_sf"/>
</dbReference>
<dbReference type="InterPro" id="IPR017451">
    <property type="entry name" value="F-box-assoc_interact_dom"/>
</dbReference>
<dbReference type="PANTHER" id="PTHR31672">
    <property type="entry name" value="BNACNNG10540D PROTEIN"/>
    <property type="match status" value="1"/>
</dbReference>
<evidence type="ECO:0000313" key="2">
    <source>
        <dbReference type="Proteomes" id="UP001652660"/>
    </source>
</evidence>
<protein>
    <submittedName>
        <fullName evidence="3">F-box/kelch-repeat protein At3g06240-like</fullName>
    </submittedName>
</protein>
<dbReference type="Pfam" id="PF07734">
    <property type="entry name" value="FBA_1"/>
    <property type="match status" value="1"/>
</dbReference>